<dbReference type="Gene3D" id="3.60.10.10">
    <property type="entry name" value="Endonuclease/exonuclease/phosphatase"/>
    <property type="match status" value="1"/>
</dbReference>
<name>A0A6D2IA86_9BRAS</name>
<proteinExistence type="predicted"/>
<dbReference type="InterPro" id="IPR000477">
    <property type="entry name" value="RT_dom"/>
</dbReference>
<organism evidence="3 4">
    <name type="scientific">Microthlaspi erraticum</name>
    <dbReference type="NCBI Taxonomy" id="1685480"/>
    <lineage>
        <taxon>Eukaryota</taxon>
        <taxon>Viridiplantae</taxon>
        <taxon>Streptophyta</taxon>
        <taxon>Embryophyta</taxon>
        <taxon>Tracheophyta</taxon>
        <taxon>Spermatophyta</taxon>
        <taxon>Magnoliopsida</taxon>
        <taxon>eudicotyledons</taxon>
        <taxon>Gunneridae</taxon>
        <taxon>Pentapetalae</taxon>
        <taxon>rosids</taxon>
        <taxon>malvids</taxon>
        <taxon>Brassicales</taxon>
        <taxon>Brassicaceae</taxon>
        <taxon>Coluteocarpeae</taxon>
        <taxon>Microthlaspi</taxon>
    </lineage>
</organism>
<dbReference type="PANTHER" id="PTHR46890:SF28">
    <property type="entry name" value="REVERSE TRANSCRIPTASE DOMAIN-CONTAINING PROTEIN"/>
    <property type="match status" value="1"/>
</dbReference>
<dbReference type="Pfam" id="PF03372">
    <property type="entry name" value="Exo_endo_phos"/>
    <property type="match status" value="1"/>
</dbReference>
<feature type="domain" description="Reverse transcriptase" evidence="1">
    <location>
        <begin position="492"/>
        <end position="585"/>
    </location>
</feature>
<protein>
    <submittedName>
        <fullName evidence="3">Uncharacterized protein</fullName>
    </submittedName>
</protein>
<dbReference type="OrthoDB" id="1109962at2759"/>
<dbReference type="InterPro" id="IPR005135">
    <property type="entry name" value="Endo/exonuclease/phosphatase"/>
</dbReference>
<evidence type="ECO:0000259" key="1">
    <source>
        <dbReference type="Pfam" id="PF00078"/>
    </source>
</evidence>
<dbReference type="Pfam" id="PF00078">
    <property type="entry name" value="RVT_1"/>
    <property type="match status" value="1"/>
</dbReference>
<dbReference type="Proteomes" id="UP000467841">
    <property type="component" value="Unassembled WGS sequence"/>
</dbReference>
<dbReference type="GO" id="GO:0003824">
    <property type="term" value="F:catalytic activity"/>
    <property type="evidence" value="ECO:0007669"/>
    <property type="project" value="InterPro"/>
</dbReference>
<feature type="domain" description="Endonuclease/exonuclease/phosphatase" evidence="2">
    <location>
        <begin position="4"/>
        <end position="222"/>
    </location>
</feature>
<dbReference type="SUPFAM" id="SSF56672">
    <property type="entry name" value="DNA/RNA polymerases"/>
    <property type="match status" value="1"/>
</dbReference>
<evidence type="ECO:0000313" key="3">
    <source>
        <dbReference type="EMBL" id="CAA7026829.1"/>
    </source>
</evidence>
<dbReference type="InterPro" id="IPR036691">
    <property type="entry name" value="Endo/exonu/phosph_ase_sf"/>
</dbReference>
<evidence type="ECO:0000313" key="4">
    <source>
        <dbReference type="Proteomes" id="UP000467841"/>
    </source>
</evidence>
<evidence type="ECO:0000259" key="2">
    <source>
        <dbReference type="Pfam" id="PF03372"/>
    </source>
</evidence>
<dbReference type="CDD" id="cd01650">
    <property type="entry name" value="RT_nLTR_like"/>
    <property type="match status" value="1"/>
</dbReference>
<sequence length="585" mass="67605">MRVLSWNCQGLGNPFTISHLRELWGKFKPEFLFLSETKQGFGFVQQFQFHFGYDRVFTVEPTGASGGLALFYNNSYDVNIVCSNKRIIDIEARHEGNVIFMSFAYGDPVVKLRDLVWERITRIGTTRTELWFLIGDFNEITGNHEKQGGALRQASSFVPFNLMISDCGFVDFPSRGNTLSWRGRRKGRIVRCMLDRALATEEWHDLFPVSHVQYLPMIGSDHRPILATLDSKVTKRRKQFRFDKRWIGLEGLMDSIERGWNYTRGEVSPGLVDRIGNCRHEVSVWRTEKQPYGKQKIEELQRALEEVQNDDNSTQEELIDITNKLKEAYRDEEEYWKQKSRNLWLKDGDLNTKFFHASTKQRRAANRIVGLHNDDNVWVAGEKEVEKVAVGYFDKLFTSTLPTDFTGVLAHMPHRITAQENELLTRRATEMEVHAALFMMHPEKAPGPDGMTVLFFQRSWHIVKNDILKMVNNFLTSGTFDERLNMTHICLIPKTGRPNRMTELRPISLCNVGYKIISKVLCQRLKGILPRLISETQSAFVPGRLISDNILIAQEMFHGLRTNKSCKGKFMAVKTDMSKAYDRVE</sequence>
<reference evidence="3" key="1">
    <citation type="submission" date="2020-01" db="EMBL/GenBank/DDBJ databases">
        <authorList>
            <person name="Mishra B."/>
        </authorList>
    </citation>
    <scope>NUCLEOTIDE SEQUENCE [LARGE SCALE GENOMIC DNA]</scope>
</reference>
<comment type="caution">
    <text evidence="3">The sequence shown here is derived from an EMBL/GenBank/DDBJ whole genome shotgun (WGS) entry which is preliminary data.</text>
</comment>
<keyword evidence="4" id="KW-1185">Reference proteome</keyword>
<dbReference type="InterPro" id="IPR043502">
    <property type="entry name" value="DNA/RNA_pol_sf"/>
</dbReference>
<dbReference type="EMBL" id="CACVBM020001052">
    <property type="protein sequence ID" value="CAA7026829.1"/>
    <property type="molecule type" value="Genomic_DNA"/>
</dbReference>
<dbReference type="PANTHER" id="PTHR46890">
    <property type="entry name" value="NON-LTR RETROLELEMENT REVERSE TRANSCRIPTASE-LIKE PROTEIN-RELATED"/>
    <property type="match status" value="1"/>
</dbReference>
<dbReference type="AlphaFoldDB" id="A0A6D2IA86"/>
<dbReference type="SUPFAM" id="SSF56219">
    <property type="entry name" value="DNase I-like"/>
    <property type="match status" value="1"/>
</dbReference>
<accession>A0A6D2IA86</accession>
<dbReference type="InterPro" id="IPR052343">
    <property type="entry name" value="Retrotransposon-Effector_Assoc"/>
</dbReference>
<gene>
    <name evidence="3" type="ORF">MERR_LOCUS14064</name>
</gene>